<comment type="caution">
    <text evidence="1">The sequence shown here is derived from an EMBL/GenBank/DDBJ whole genome shotgun (WGS) entry which is preliminary data.</text>
</comment>
<dbReference type="AlphaFoldDB" id="A0A5N5TCT0"/>
<accession>A0A5N5TCT0</accession>
<sequence>MSKAIRNSVEESRKLAKKMHIVTSKQLRKRYTKGYMERHSWMSRCQYGRPTLPIQETNSLPIQQAN</sequence>
<gene>
    <name evidence="1" type="ORF">Anas_14707</name>
</gene>
<proteinExistence type="predicted"/>
<evidence type="ECO:0000313" key="1">
    <source>
        <dbReference type="EMBL" id="KAB7504332.1"/>
    </source>
</evidence>
<dbReference type="EMBL" id="SEYY01003383">
    <property type="protein sequence ID" value="KAB7504332.1"/>
    <property type="molecule type" value="Genomic_DNA"/>
</dbReference>
<evidence type="ECO:0000313" key="2">
    <source>
        <dbReference type="Proteomes" id="UP000326759"/>
    </source>
</evidence>
<reference evidence="1 2" key="1">
    <citation type="journal article" date="2019" name="PLoS Biol.">
        <title>Sex chromosomes control vertical transmission of feminizing Wolbachia symbionts in an isopod.</title>
        <authorList>
            <person name="Becking T."/>
            <person name="Chebbi M.A."/>
            <person name="Giraud I."/>
            <person name="Moumen B."/>
            <person name="Laverre T."/>
            <person name="Caubet Y."/>
            <person name="Peccoud J."/>
            <person name="Gilbert C."/>
            <person name="Cordaux R."/>
        </authorList>
    </citation>
    <scope>NUCLEOTIDE SEQUENCE [LARGE SCALE GENOMIC DNA]</scope>
    <source>
        <strain evidence="1">ANa2</strain>
        <tissue evidence="1">Whole body excluding digestive tract and cuticle</tissue>
    </source>
</reference>
<keyword evidence="2" id="KW-1185">Reference proteome</keyword>
<dbReference type="Proteomes" id="UP000326759">
    <property type="component" value="Unassembled WGS sequence"/>
</dbReference>
<name>A0A5N5TCT0_9CRUS</name>
<protein>
    <submittedName>
        <fullName evidence="1">Uncharacterized protein</fullName>
    </submittedName>
</protein>
<organism evidence="1 2">
    <name type="scientific">Armadillidium nasatum</name>
    <dbReference type="NCBI Taxonomy" id="96803"/>
    <lineage>
        <taxon>Eukaryota</taxon>
        <taxon>Metazoa</taxon>
        <taxon>Ecdysozoa</taxon>
        <taxon>Arthropoda</taxon>
        <taxon>Crustacea</taxon>
        <taxon>Multicrustacea</taxon>
        <taxon>Malacostraca</taxon>
        <taxon>Eumalacostraca</taxon>
        <taxon>Peracarida</taxon>
        <taxon>Isopoda</taxon>
        <taxon>Oniscidea</taxon>
        <taxon>Crinocheta</taxon>
        <taxon>Armadillidiidae</taxon>
        <taxon>Armadillidium</taxon>
    </lineage>
</organism>